<proteinExistence type="inferred from homology"/>
<dbReference type="EMBL" id="CAEZXY010000017">
    <property type="protein sequence ID" value="CAB4702486.1"/>
    <property type="molecule type" value="Genomic_DNA"/>
</dbReference>
<dbReference type="SUPFAM" id="SSF51735">
    <property type="entry name" value="NAD(P)-binding Rossmann-fold domains"/>
    <property type="match status" value="1"/>
</dbReference>
<evidence type="ECO:0000313" key="3">
    <source>
        <dbReference type="EMBL" id="CAB4792067.1"/>
    </source>
</evidence>
<dbReference type="AlphaFoldDB" id="A0A6J6XGU9"/>
<dbReference type="FunFam" id="3.40.50.720:FF:000084">
    <property type="entry name" value="Short-chain dehydrogenase reductase"/>
    <property type="match status" value="1"/>
</dbReference>
<dbReference type="PANTHER" id="PTHR42760">
    <property type="entry name" value="SHORT-CHAIN DEHYDROGENASES/REDUCTASES FAMILY MEMBER"/>
    <property type="match status" value="1"/>
</dbReference>
<evidence type="ECO:0000313" key="4">
    <source>
        <dbReference type="EMBL" id="CAB4795003.1"/>
    </source>
</evidence>
<sequence>MVLLRDVGFAHHRSQSAVAESLGEVMGRFDGKVVLVTGSSSGLGAATVERFLAEGAIVAGSDVQPPVEGAAQPTTFTHVDVTDEAAIVAWVEEASKLTGRIDAVCTFAGIPAGGPVHLVDVETFTRTLDINLTGTFTTCKHVIIKMLAQELVDGERGSVITVASVEGLEGTAGGSSYNASKGGVAILTKNMAIDYGRQGIRVNSICPGFIDTPMLRGLGDPEMNEMLMEIKEEHKLRRLGRPSEIAAVAAFLASPDASFVTGQTIAVDGGYTAGRDHGVTKRMGL</sequence>
<accession>A0A6J6XGU9</accession>
<dbReference type="InterPro" id="IPR002347">
    <property type="entry name" value="SDR_fam"/>
</dbReference>
<protein>
    <submittedName>
        <fullName evidence="4">Unannotated protein</fullName>
    </submittedName>
</protein>
<comment type="similarity">
    <text evidence="1">Belongs to the short-chain dehydrogenases/reductases (SDR) family.</text>
</comment>
<gene>
    <name evidence="2" type="ORF">UFOPK2624_00629</name>
    <name evidence="3" type="ORF">UFOPK2969_00920</name>
    <name evidence="4" type="ORF">UFOPK3010_00246</name>
    <name evidence="5" type="ORF">UFOPK4371_00567</name>
</gene>
<dbReference type="EMBL" id="CAFAAD010000060">
    <property type="protein sequence ID" value="CAB4792067.1"/>
    <property type="molecule type" value="Genomic_DNA"/>
</dbReference>
<dbReference type="PRINTS" id="PR00080">
    <property type="entry name" value="SDRFAMILY"/>
</dbReference>
<reference evidence="4" key="1">
    <citation type="submission" date="2020-05" db="EMBL/GenBank/DDBJ databases">
        <authorList>
            <person name="Chiriac C."/>
            <person name="Salcher M."/>
            <person name="Ghai R."/>
            <person name="Kavagutti S V."/>
        </authorList>
    </citation>
    <scope>NUCLEOTIDE SEQUENCE</scope>
</reference>
<dbReference type="InterPro" id="IPR036291">
    <property type="entry name" value="NAD(P)-bd_dom_sf"/>
</dbReference>
<name>A0A6J6XGU9_9ZZZZ</name>
<dbReference type="InterPro" id="IPR020904">
    <property type="entry name" value="Sc_DH/Rdtase_CS"/>
</dbReference>
<evidence type="ECO:0000313" key="2">
    <source>
        <dbReference type="EMBL" id="CAB4702486.1"/>
    </source>
</evidence>
<dbReference type="GO" id="GO:0016616">
    <property type="term" value="F:oxidoreductase activity, acting on the CH-OH group of donors, NAD or NADP as acceptor"/>
    <property type="evidence" value="ECO:0007669"/>
    <property type="project" value="TreeGrafter"/>
</dbReference>
<evidence type="ECO:0000256" key="1">
    <source>
        <dbReference type="ARBA" id="ARBA00006484"/>
    </source>
</evidence>
<evidence type="ECO:0000313" key="5">
    <source>
        <dbReference type="EMBL" id="CAB5075759.1"/>
    </source>
</evidence>
<dbReference type="PRINTS" id="PR00081">
    <property type="entry name" value="GDHRDH"/>
</dbReference>
<dbReference type="Pfam" id="PF13561">
    <property type="entry name" value="adh_short_C2"/>
    <property type="match status" value="1"/>
</dbReference>
<dbReference type="CDD" id="cd05233">
    <property type="entry name" value="SDR_c"/>
    <property type="match status" value="1"/>
</dbReference>
<dbReference type="PROSITE" id="PS00061">
    <property type="entry name" value="ADH_SHORT"/>
    <property type="match status" value="1"/>
</dbReference>
<organism evidence="4">
    <name type="scientific">freshwater metagenome</name>
    <dbReference type="NCBI Taxonomy" id="449393"/>
    <lineage>
        <taxon>unclassified sequences</taxon>
        <taxon>metagenomes</taxon>
        <taxon>ecological metagenomes</taxon>
    </lineage>
</organism>
<dbReference type="Gene3D" id="3.40.50.720">
    <property type="entry name" value="NAD(P)-binding Rossmann-like Domain"/>
    <property type="match status" value="1"/>
</dbReference>
<dbReference type="EMBL" id="CAFBRD010000021">
    <property type="protein sequence ID" value="CAB5075759.1"/>
    <property type="molecule type" value="Genomic_DNA"/>
</dbReference>
<dbReference type="EMBL" id="CAFAAM010000019">
    <property type="protein sequence ID" value="CAB4795003.1"/>
    <property type="molecule type" value="Genomic_DNA"/>
</dbReference>